<protein>
    <submittedName>
        <fullName evidence="1">Uncharacterized protein</fullName>
    </submittedName>
</protein>
<accession>A0A412KAD8</accession>
<evidence type="ECO:0000313" key="1">
    <source>
        <dbReference type="EMBL" id="RGS65338.1"/>
    </source>
</evidence>
<dbReference type="Proteomes" id="UP000285981">
    <property type="component" value="Unassembled WGS sequence"/>
</dbReference>
<dbReference type="EMBL" id="QRVU01000161">
    <property type="protein sequence ID" value="RGS65338.1"/>
    <property type="molecule type" value="Genomic_DNA"/>
</dbReference>
<name>A0A412KAD8_9FIRM</name>
<gene>
    <name evidence="1" type="ORF">DWX78_15595</name>
</gene>
<comment type="caution">
    <text evidence="1">The sequence shown here is derived from an EMBL/GenBank/DDBJ whole genome shotgun (WGS) entry which is preliminary data.</text>
</comment>
<reference evidence="1 2" key="1">
    <citation type="submission" date="2018-08" db="EMBL/GenBank/DDBJ databases">
        <title>A genome reference for cultivated species of the human gut microbiota.</title>
        <authorList>
            <person name="Zou Y."/>
            <person name="Xue W."/>
            <person name="Luo G."/>
        </authorList>
    </citation>
    <scope>NUCLEOTIDE SEQUENCE [LARGE SCALE GENOMIC DNA]</scope>
    <source>
        <strain evidence="1 2">AF21-25</strain>
    </source>
</reference>
<proteinExistence type="predicted"/>
<dbReference type="AlphaFoldDB" id="A0A412KAD8"/>
<sequence>MKIVSLNINSFGGDGESFEEMKKNLARKDYGGNLTKECKKDALSRWDCAISGRLIYKSILKE</sequence>
<evidence type="ECO:0000313" key="2">
    <source>
        <dbReference type="Proteomes" id="UP000285981"/>
    </source>
</evidence>
<organism evidence="1 2">
    <name type="scientific">Dorea formicigenerans</name>
    <dbReference type="NCBI Taxonomy" id="39486"/>
    <lineage>
        <taxon>Bacteria</taxon>
        <taxon>Bacillati</taxon>
        <taxon>Bacillota</taxon>
        <taxon>Clostridia</taxon>
        <taxon>Lachnospirales</taxon>
        <taxon>Lachnospiraceae</taxon>
        <taxon>Dorea</taxon>
    </lineage>
</organism>